<comment type="similarity">
    <text evidence="1">Belongs to the aspartyl/asparaginyl beta-hydroxylase family.</text>
</comment>
<evidence type="ECO:0000256" key="3">
    <source>
        <dbReference type="ARBA" id="ARBA00023002"/>
    </source>
</evidence>
<dbReference type="InterPro" id="IPR019734">
    <property type="entry name" value="TPR_rpt"/>
</dbReference>
<gene>
    <name evidence="6" type="ORF">KT71_05302</name>
</gene>
<keyword evidence="2" id="KW-0223">Dioxygenase</keyword>
<dbReference type="GO" id="GO:0051213">
    <property type="term" value="F:dioxygenase activity"/>
    <property type="evidence" value="ECO:0007669"/>
    <property type="project" value="UniProtKB-KW"/>
</dbReference>
<dbReference type="Pfam" id="PF13181">
    <property type="entry name" value="TPR_8"/>
    <property type="match status" value="1"/>
</dbReference>
<proteinExistence type="inferred from homology"/>
<feature type="domain" description="Aspartyl/asparaginy/proline hydroxylase" evidence="5">
    <location>
        <begin position="201"/>
        <end position="365"/>
    </location>
</feature>
<dbReference type="InterPro" id="IPR011990">
    <property type="entry name" value="TPR-like_helical_dom_sf"/>
</dbReference>
<dbReference type="Gene3D" id="1.25.40.10">
    <property type="entry name" value="Tetratricopeptide repeat domain"/>
    <property type="match status" value="1"/>
</dbReference>
<feature type="repeat" description="TPR" evidence="4">
    <location>
        <begin position="41"/>
        <end position="74"/>
    </location>
</feature>
<dbReference type="Pfam" id="PF05118">
    <property type="entry name" value="Asp_Arg_Hydrox"/>
    <property type="match status" value="1"/>
</dbReference>
<evidence type="ECO:0000256" key="2">
    <source>
        <dbReference type="ARBA" id="ARBA00022964"/>
    </source>
</evidence>
<dbReference type="SMART" id="SM00028">
    <property type="entry name" value="TPR"/>
    <property type="match status" value="2"/>
</dbReference>
<dbReference type="PANTHER" id="PTHR46332:SF5">
    <property type="entry name" value="ASPARTATE BETA-HYDROXYLASE DOMAIN CONTAINING 2"/>
    <property type="match status" value="1"/>
</dbReference>
<keyword evidence="7" id="KW-1185">Reference proteome</keyword>
<accession>A4ABW4</accession>
<reference evidence="6 7" key="1">
    <citation type="journal article" date="2007" name="Proc. Natl. Acad. Sci. U.S.A.">
        <title>Characterization of a marine gammaproteobacterium capable of aerobic anoxygenic photosynthesis.</title>
        <authorList>
            <person name="Fuchs B.M."/>
            <person name="Spring S."/>
            <person name="Teeling H."/>
            <person name="Quast C."/>
            <person name="Wulf J."/>
            <person name="Schattenhofer M."/>
            <person name="Yan S."/>
            <person name="Ferriera S."/>
            <person name="Johnson J."/>
            <person name="Glockner F.O."/>
            <person name="Amann R."/>
        </authorList>
    </citation>
    <scope>NUCLEOTIDE SEQUENCE [LARGE SCALE GENOMIC DNA]</scope>
    <source>
        <strain evidence="6">KT71</strain>
    </source>
</reference>
<evidence type="ECO:0000256" key="1">
    <source>
        <dbReference type="ARBA" id="ARBA00007730"/>
    </source>
</evidence>
<evidence type="ECO:0000256" key="4">
    <source>
        <dbReference type="PROSITE-ProRule" id="PRU00339"/>
    </source>
</evidence>
<name>A4ABW4_9GAMM</name>
<dbReference type="InterPro" id="IPR051821">
    <property type="entry name" value="Asp/Asn_beta-hydroxylase"/>
</dbReference>
<dbReference type="PROSITE" id="PS50005">
    <property type="entry name" value="TPR"/>
    <property type="match status" value="1"/>
</dbReference>
<dbReference type="SUPFAM" id="SSF48452">
    <property type="entry name" value="TPR-like"/>
    <property type="match status" value="1"/>
</dbReference>
<dbReference type="Pfam" id="PF13432">
    <property type="entry name" value="TPR_16"/>
    <property type="match status" value="1"/>
</dbReference>
<dbReference type="EMBL" id="AAOA02000006">
    <property type="protein sequence ID" value="EAQ96414.1"/>
    <property type="molecule type" value="Genomic_DNA"/>
</dbReference>
<organism evidence="6 7">
    <name type="scientific">Congregibacter litoralis KT71</name>
    <dbReference type="NCBI Taxonomy" id="314285"/>
    <lineage>
        <taxon>Bacteria</taxon>
        <taxon>Pseudomonadati</taxon>
        <taxon>Pseudomonadota</taxon>
        <taxon>Gammaproteobacteria</taxon>
        <taxon>Cellvibrionales</taxon>
        <taxon>Halieaceae</taxon>
        <taxon>Congregibacter</taxon>
    </lineage>
</organism>
<dbReference type="Proteomes" id="UP000019205">
    <property type="component" value="Chromosome"/>
</dbReference>
<keyword evidence="3" id="KW-0560">Oxidoreductase</keyword>
<dbReference type="InterPro" id="IPR007803">
    <property type="entry name" value="Asp/Arg/Pro-Hydrxlase"/>
</dbReference>
<evidence type="ECO:0000313" key="7">
    <source>
        <dbReference type="Proteomes" id="UP000019205"/>
    </source>
</evidence>
<dbReference type="RefSeq" id="WP_008293479.1">
    <property type="nucleotide sequence ID" value="NZ_CM002299.1"/>
</dbReference>
<dbReference type="eggNOG" id="COG0457">
    <property type="taxonomic scope" value="Bacteria"/>
</dbReference>
<dbReference type="HOGENOM" id="CLU_034033_1_0_6"/>
<evidence type="ECO:0000259" key="5">
    <source>
        <dbReference type="Pfam" id="PF05118"/>
    </source>
</evidence>
<dbReference type="SUPFAM" id="SSF51197">
    <property type="entry name" value="Clavaminate synthase-like"/>
    <property type="match status" value="1"/>
</dbReference>
<reference evidence="6 7" key="2">
    <citation type="journal article" date="2009" name="PLoS ONE">
        <title>The photosynthetic apparatus and its regulation in the aerobic gammaproteobacterium Congregibacter litoralis gen. nov., sp. nov.</title>
        <authorList>
            <person name="Spring S."/>
            <person name="Lunsdorf H."/>
            <person name="Fuchs B.M."/>
            <person name="Tindall B.J."/>
        </authorList>
    </citation>
    <scope>NUCLEOTIDE SEQUENCE [LARGE SCALE GENOMIC DNA]</scope>
    <source>
        <strain evidence="6">KT71</strain>
    </source>
</reference>
<evidence type="ECO:0000313" key="6">
    <source>
        <dbReference type="EMBL" id="EAQ96414.1"/>
    </source>
</evidence>
<dbReference type="STRING" id="314285.KT71_05302"/>
<dbReference type="Gene3D" id="2.60.120.330">
    <property type="entry name" value="B-lactam Antibiotic, Isopenicillin N Synthase, Chain"/>
    <property type="match status" value="1"/>
</dbReference>
<dbReference type="GO" id="GO:0016020">
    <property type="term" value="C:membrane"/>
    <property type="evidence" value="ECO:0007669"/>
    <property type="project" value="TreeGrafter"/>
</dbReference>
<sequence length="391" mass="43140">MAASPELKQVIVESQTLLRQGDARGALAYLQSLAPQLGGHVDFHMNVAIAHRNLGQLASAIKALNAALAIDPYAFMPMLSKGAILEQMGDLRTAAEVYKDVLRIAPGDAELHDSLRPPLARAQTVVNEQAAAMAAHFRDTLGPLMQEHRGEPLARFEECMDVVAGVKRVYNAEPVQVHYPRLPAIPFFDRSYFPWFETLEAATQTIQGELKALMEEGLPGFKPYVQYAPGTPENQFKPLNHSDNWSSLWLWKDGQPQKEAMARCPETTAVLEQLPLADQPDFAPTALFSALAPHTKIPPHTGSTNTRLLVHLPLVLPGPAGFRVGNETREWRIGEAWAFDDTIEHEAWNDADETRVIMIFDIWNPLLSAAERSMISALLGAHRDWLVGAGG</sequence>
<dbReference type="OrthoDB" id="21665at2"/>
<comment type="caution">
    <text evidence="6">The sequence shown here is derived from an EMBL/GenBank/DDBJ whole genome shotgun (WGS) entry which is preliminary data.</text>
</comment>
<dbReference type="AlphaFoldDB" id="A4ABW4"/>
<protein>
    <submittedName>
        <fullName evidence="6">Aspartyl/asparaginyl beta-hydroxylase</fullName>
    </submittedName>
</protein>
<dbReference type="InterPro" id="IPR027443">
    <property type="entry name" value="IPNS-like_sf"/>
</dbReference>
<dbReference type="eggNOG" id="COG3555">
    <property type="taxonomic scope" value="Bacteria"/>
</dbReference>
<dbReference type="PANTHER" id="PTHR46332">
    <property type="entry name" value="ASPARTATE BETA-HYDROXYLASE DOMAIN-CONTAINING PROTEIN 2"/>
    <property type="match status" value="1"/>
</dbReference>
<keyword evidence="4" id="KW-0802">TPR repeat</keyword>